<dbReference type="Proteomes" id="UP000759131">
    <property type="component" value="Unassembled WGS sequence"/>
</dbReference>
<dbReference type="EMBL" id="OC883688">
    <property type="protein sequence ID" value="CAD7643385.1"/>
    <property type="molecule type" value="Genomic_DNA"/>
</dbReference>
<dbReference type="AlphaFoldDB" id="A0A7R9QF73"/>
<name>A0A7R9QF73_9ACAR</name>
<feature type="chain" id="PRO_5036403794" evidence="1">
    <location>
        <begin position="25"/>
        <end position="148"/>
    </location>
</feature>
<dbReference type="EMBL" id="CAJPIZ010029113">
    <property type="protein sequence ID" value="CAG2119624.1"/>
    <property type="molecule type" value="Genomic_DNA"/>
</dbReference>
<accession>A0A7R9QF73</accession>
<evidence type="ECO:0000256" key="1">
    <source>
        <dbReference type="SAM" id="SignalP"/>
    </source>
</evidence>
<evidence type="ECO:0000313" key="3">
    <source>
        <dbReference type="Proteomes" id="UP000759131"/>
    </source>
</evidence>
<keyword evidence="3" id="KW-1185">Reference proteome</keyword>
<gene>
    <name evidence="2" type="ORF">OSB1V03_LOCUS19571</name>
</gene>
<organism evidence="2">
    <name type="scientific">Medioppia subpectinata</name>
    <dbReference type="NCBI Taxonomy" id="1979941"/>
    <lineage>
        <taxon>Eukaryota</taxon>
        <taxon>Metazoa</taxon>
        <taxon>Ecdysozoa</taxon>
        <taxon>Arthropoda</taxon>
        <taxon>Chelicerata</taxon>
        <taxon>Arachnida</taxon>
        <taxon>Acari</taxon>
        <taxon>Acariformes</taxon>
        <taxon>Sarcoptiformes</taxon>
        <taxon>Oribatida</taxon>
        <taxon>Brachypylina</taxon>
        <taxon>Oppioidea</taxon>
        <taxon>Oppiidae</taxon>
        <taxon>Medioppia</taxon>
    </lineage>
</organism>
<reference evidence="2" key="1">
    <citation type="submission" date="2020-11" db="EMBL/GenBank/DDBJ databases">
        <authorList>
            <person name="Tran Van P."/>
        </authorList>
    </citation>
    <scope>NUCLEOTIDE SEQUENCE</scope>
</reference>
<keyword evidence="1" id="KW-0732">Signal</keyword>
<feature type="signal peptide" evidence="1">
    <location>
        <begin position="1"/>
        <end position="24"/>
    </location>
</feature>
<dbReference type="PROSITE" id="PS51257">
    <property type="entry name" value="PROKAR_LIPOPROTEIN"/>
    <property type="match status" value="1"/>
</dbReference>
<sequence length="148" mass="14885">MNALLKVVMVSVAIHCLYVTAVSGQTTTGCQGQLQVCVDALGLLNVNSLLGLLRNVLNPTTGINCTAAVGSLLSTRCAGLSASCGTDFISCIAPTLCQSITLPNVGSNPLSLLTNILTLITSLLSGVVAALTPLITSATIPCLGSLLG</sequence>
<protein>
    <submittedName>
        <fullName evidence="2">Uncharacterized protein</fullName>
    </submittedName>
</protein>
<proteinExistence type="predicted"/>
<evidence type="ECO:0000313" key="2">
    <source>
        <dbReference type="EMBL" id="CAD7643385.1"/>
    </source>
</evidence>